<evidence type="ECO:0000256" key="3">
    <source>
        <dbReference type="ARBA" id="ARBA00022829"/>
    </source>
</evidence>
<dbReference type="GO" id="GO:0005737">
    <property type="term" value="C:cytoplasm"/>
    <property type="evidence" value="ECO:0007669"/>
    <property type="project" value="UniProtKB-SubCell"/>
</dbReference>
<dbReference type="HAMAP" id="MF_01804">
    <property type="entry name" value="ScpB"/>
    <property type="match status" value="1"/>
</dbReference>
<dbReference type="PIRSF" id="PIRSF019345">
    <property type="entry name" value="ScpB"/>
    <property type="match status" value="1"/>
</dbReference>
<comment type="subunit">
    <text evidence="5">Homodimer. Homodimerization may be required to stabilize the binding of ScpA to the Smc head domains. Component of a cohesin-like complex composed of ScpA, ScpB and the Smc homodimer, in which ScpA and ScpB bind to the head domain of Smc. The presence of the three proteins is required for the association of the complex with DNA.</text>
</comment>
<organism evidence="6 7">
    <name type="scientific">Marinilactibacillus piezotolerans</name>
    <dbReference type="NCBI Taxonomy" id="258723"/>
    <lineage>
        <taxon>Bacteria</taxon>
        <taxon>Bacillati</taxon>
        <taxon>Bacillota</taxon>
        <taxon>Bacilli</taxon>
        <taxon>Lactobacillales</taxon>
        <taxon>Carnobacteriaceae</taxon>
        <taxon>Marinilactibacillus</taxon>
    </lineage>
</organism>
<dbReference type="RefSeq" id="WP_072694688.1">
    <property type="nucleotide sequence ID" value="NZ_FOSJ01000004.1"/>
</dbReference>
<dbReference type="AlphaFoldDB" id="A0A1I3VQ71"/>
<keyword evidence="3 5" id="KW-0159">Chromosome partition</keyword>
<evidence type="ECO:0000313" key="6">
    <source>
        <dbReference type="EMBL" id="SFJ97302.1"/>
    </source>
</evidence>
<proteinExistence type="inferred from homology"/>
<name>A0A1I3VQ71_9LACT</name>
<comment type="similarity">
    <text evidence="5">Belongs to the ScpB family.</text>
</comment>
<dbReference type="InterPro" id="IPR005234">
    <property type="entry name" value="ScpB_csome_segregation"/>
</dbReference>
<evidence type="ECO:0000256" key="2">
    <source>
        <dbReference type="ARBA" id="ARBA00022618"/>
    </source>
</evidence>
<dbReference type="EMBL" id="FOSJ01000004">
    <property type="protein sequence ID" value="SFJ97302.1"/>
    <property type="molecule type" value="Genomic_DNA"/>
</dbReference>
<dbReference type="GO" id="GO:0051301">
    <property type="term" value="P:cell division"/>
    <property type="evidence" value="ECO:0007669"/>
    <property type="project" value="UniProtKB-KW"/>
</dbReference>
<dbReference type="OrthoDB" id="9806226at2"/>
<comment type="function">
    <text evidence="5">Participates in chromosomal partition during cell division. May act via the formation of a condensin-like complex containing Smc and ScpA that pull DNA away from mid-cell into both cell halves.</text>
</comment>
<dbReference type="PANTHER" id="PTHR34298">
    <property type="entry name" value="SEGREGATION AND CONDENSATION PROTEIN B"/>
    <property type="match status" value="1"/>
</dbReference>
<evidence type="ECO:0000256" key="4">
    <source>
        <dbReference type="ARBA" id="ARBA00023306"/>
    </source>
</evidence>
<protein>
    <recommendedName>
        <fullName evidence="5">Segregation and condensation protein B</fullName>
    </recommendedName>
</protein>
<accession>A0A1I3VQ71</accession>
<dbReference type="SUPFAM" id="SSF46785">
    <property type="entry name" value="Winged helix' DNA-binding domain"/>
    <property type="match status" value="2"/>
</dbReference>
<keyword evidence="4 5" id="KW-0131">Cell cycle</keyword>
<keyword evidence="7" id="KW-1185">Reference proteome</keyword>
<gene>
    <name evidence="5" type="primary">scpB</name>
    <name evidence="6" type="ORF">SAMN04488569_100463</name>
</gene>
<evidence type="ECO:0000313" key="7">
    <source>
        <dbReference type="Proteomes" id="UP000199589"/>
    </source>
</evidence>
<dbReference type="Pfam" id="PF04079">
    <property type="entry name" value="SMC_ScpB"/>
    <property type="match status" value="1"/>
</dbReference>
<dbReference type="InterPro" id="IPR036390">
    <property type="entry name" value="WH_DNA-bd_sf"/>
</dbReference>
<dbReference type="Gene3D" id="1.10.10.10">
    <property type="entry name" value="Winged helix-like DNA-binding domain superfamily/Winged helix DNA-binding domain"/>
    <property type="match status" value="2"/>
</dbReference>
<keyword evidence="1 5" id="KW-0963">Cytoplasm</keyword>
<dbReference type="GO" id="GO:0051304">
    <property type="term" value="P:chromosome separation"/>
    <property type="evidence" value="ECO:0007669"/>
    <property type="project" value="InterPro"/>
</dbReference>
<keyword evidence="2 5" id="KW-0132">Cell division</keyword>
<dbReference type="Proteomes" id="UP000199589">
    <property type="component" value="Unassembled WGS sequence"/>
</dbReference>
<comment type="subcellular location">
    <subcellularLocation>
        <location evidence="5">Cytoplasm</location>
    </subcellularLocation>
    <text evidence="5">Associated with two foci at the outer edges of the nucleoid region in young cells, and at four foci within both cell halves in older cells.</text>
</comment>
<evidence type="ECO:0000256" key="5">
    <source>
        <dbReference type="HAMAP-Rule" id="MF_01804"/>
    </source>
</evidence>
<reference evidence="7" key="1">
    <citation type="submission" date="2016-10" db="EMBL/GenBank/DDBJ databases">
        <authorList>
            <person name="Varghese N."/>
            <person name="Submissions S."/>
        </authorList>
    </citation>
    <scope>NUCLEOTIDE SEQUENCE [LARGE SCALE GENOMIC DNA]</scope>
    <source>
        <strain evidence="7">DSM 16108</strain>
    </source>
</reference>
<evidence type="ECO:0000256" key="1">
    <source>
        <dbReference type="ARBA" id="ARBA00022490"/>
    </source>
</evidence>
<dbReference type="NCBIfam" id="TIGR00281">
    <property type="entry name" value="SMC-Scp complex subunit ScpB"/>
    <property type="match status" value="1"/>
</dbReference>
<dbReference type="GO" id="GO:0006260">
    <property type="term" value="P:DNA replication"/>
    <property type="evidence" value="ECO:0007669"/>
    <property type="project" value="UniProtKB-UniRule"/>
</dbReference>
<dbReference type="STRING" id="258723.GCA_900169305_00259"/>
<dbReference type="InterPro" id="IPR036388">
    <property type="entry name" value="WH-like_DNA-bd_sf"/>
</dbReference>
<sequence>MNELAVYESLLFVAGDEGLSLKEMAKLTNATTDHVLVSLDKLLNEYNTRNSSALTIIETANKYKIVTKEMYSTIVSGYAQSPLMQKLSKALLETLAIIAYKQPITRMEIEEIRGVQLATALQKLKLRDLIKEVGRLEAPGRPVLYGTTDYFLDYFGLNGLSELPELTIEDEVEETSLFFENFQQSLD</sequence>
<dbReference type="PANTHER" id="PTHR34298:SF2">
    <property type="entry name" value="SEGREGATION AND CONDENSATION PROTEIN B"/>
    <property type="match status" value="1"/>
</dbReference>